<accession>A0A0H4A331</accession>
<reference evidence="1" key="1">
    <citation type="journal article" date="2015" name="MBio">
        <title>Eco-Evolutionary Dynamics of Episomes among Ecologically Cohesive Bacterial Populations.</title>
        <authorList>
            <person name="Xue H."/>
            <person name="Cordero O.X."/>
            <person name="Camas F.M."/>
            <person name="Trimble W."/>
            <person name="Meyer F."/>
            <person name="Guglielmini J."/>
            <person name="Rocha E.P."/>
            <person name="Polz M.F."/>
        </authorList>
    </citation>
    <scope>NUCLEOTIDE SEQUENCE</scope>
    <source>
        <strain evidence="1">FF_307</strain>
    </source>
</reference>
<proteinExistence type="predicted"/>
<evidence type="ECO:0000313" key="1">
    <source>
        <dbReference type="EMBL" id="AKN40634.1"/>
    </source>
</evidence>
<protein>
    <submittedName>
        <fullName evidence="1">Uncharacterized protein</fullName>
    </submittedName>
</protein>
<sequence length="41" mass="4294">MPVLVSAANPYLGKNTGQQVPVTLNENDKVVKNIKGIAGTN</sequence>
<dbReference type="AlphaFoldDB" id="A0A0H4A331"/>
<dbReference type="EMBL" id="KP795701">
    <property type="protein sequence ID" value="AKN40634.1"/>
    <property type="molecule type" value="Genomic_DNA"/>
</dbReference>
<organism evidence="1">
    <name type="scientific">Vibrio sp. FF_307</name>
    <dbReference type="NCBI Taxonomy" id="1652834"/>
    <lineage>
        <taxon>Bacteria</taxon>
        <taxon>Pseudomonadati</taxon>
        <taxon>Pseudomonadota</taxon>
        <taxon>Gammaproteobacteria</taxon>
        <taxon>Vibrionales</taxon>
        <taxon>Vibrionaceae</taxon>
        <taxon>Vibrio</taxon>
    </lineage>
</organism>
<name>A0A0H4A331_9VIBR</name>